<evidence type="ECO:0000259" key="9">
    <source>
        <dbReference type="Pfam" id="PF00082"/>
    </source>
</evidence>
<keyword evidence="8" id="KW-0472">Membrane</keyword>
<dbReference type="GO" id="GO:0006508">
    <property type="term" value="P:proteolysis"/>
    <property type="evidence" value="ECO:0007669"/>
    <property type="project" value="UniProtKB-KW"/>
</dbReference>
<evidence type="ECO:0000256" key="6">
    <source>
        <dbReference type="PROSITE-ProRule" id="PRU01240"/>
    </source>
</evidence>
<keyword evidence="2 6" id="KW-0645">Protease</keyword>
<evidence type="ECO:0000259" key="10">
    <source>
        <dbReference type="Pfam" id="PF18425"/>
    </source>
</evidence>
<dbReference type="PRINTS" id="PR00723">
    <property type="entry name" value="SUBTILISIN"/>
</dbReference>
<name>A0A4U9RTC9_HATHI</name>
<evidence type="ECO:0000256" key="3">
    <source>
        <dbReference type="ARBA" id="ARBA00022801"/>
    </source>
</evidence>
<dbReference type="Gene3D" id="3.40.50.200">
    <property type="entry name" value="Peptidase S8/S53 domain"/>
    <property type="match status" value="2"/>
</dbReference>
<sequence>MNLLNRVPEGVKNKLLQFEKEDVGKIELVVLINGDNRVVSSQVEKLGGTFEYLGYGFGIINIPISNLQNLNTIPEIIYIELPKVLYTSFEPSNRSSCVEQVWSMYNLSGKGILVGFIDSGIDYTHPIFKTKEGKTRIKYIYDMNQEKIWNEADINRALENPDPYSIVTQRDDVGHGTHVAGIACGGGNVDRRYYGPAYESSIAMVKMTREGKVNFSKSTQLMRGIRFLIDKSKELKLPLVLNLSFSTNDGAHDGNSLLELYIRTINSLERISFVIAAGNEGDAGHHVGGRILDSNNIQISIDREERVIKLQLYRSFTDNISIELKNPMGSSSGIMNISTNDYYSGRLGSDNYYIYNSGPTPFNINGEILIILENSMGFVTSGVWNLNLNKVDYILGNYDIWLPISEGLNRNTRFLNPTPYNTLGIPGTVFNAITVGSYNNITNNISSFSGRGNLQMLPVVKPDIVAPGENIESSIPNRGFDSRTGTSMATPEVTGAIALLAQWGIVQGNDPYLYGERLKYYLLKGAKRDRNDVVYPNPLWGYGSLCISNAFEIWFREGNARMNRKVLSRATCVNEYMSEEFNNYIVEYSGDIGKAIQGKDYACVFILDENYAVISVKSGEEERLLREVAEIVYLERTTFYTLNDISPLETSNIYKFHENPFLNLRGNGVLVGMVDTGIDYLNLSFTYEDNTTKIVSIWDQTINIDSNVQYGTEYSREKINEAIKAKKDGKDPYTIVPSRDEVGHGTNMASIIAGRNNYIGAAPDSELVMVKLKPAKRSTLQKEGVVNVDFPIYNSTDVILGIRYLINVAKSLKKPMVIYIPVGTNMGGHDGNSILERYIDEISKTRGIAVVTSTGNSGDSSTHASGKIKTVGDIETIELKVDDSERNLTFEVWCNKPDKISIGLVSPSGEVIEKIPAKLKETEKIQFVFEGSSVNVTYYFPEESSGDELILVKIENIRGGIWLIRLIGDIIVDGTYNIWIPQRPIIKDQTRFIKPDTDITLTIPSTSARIITTSVYDQNNNTMVAFSGRGFTRDGRIKPDIASGGVNVSTMGKGNTPTKVTGGSVASAVLAGAVALILQWGIVDGRDKTMYSTKIKTYLIRGTRKRPGDIYPNREWGYGQLDLEGVFQGIRSLDRSYEDREVLIRIPEELYRLI</sequence>
<dbReference type="PANTHER" id="PTHR43806">
    <property type="entry name" value="PEPTIDASE S8"/>
    <property type="match status" value="1"/>
</dbReference>
<dbReference type="InterPro" id="IPR050131">
    <property type="entry name" value="Peptidase_S8_subtilisin-like"/>
</dbReference>
<evidence type="ECO:0000313" key="12">
    <source>
        <dbReference type="Proteomes" id="UP000308489"/>
    </source>
</evidence>
<feature type="active site" description="Charge relay system" evidence="5 6">
    <location>
        <position position="118"/>
    </location>
</feature>
<comment type="similarity">
    <text evidence="1 6 7">Belongs to the peptidase S8 family.</text>
</comment>
<evidence type="ECO:0000256" key="4">
    <source>
        <dbReference type="ARBA" id="ARBA00022825"/>
    </source>
</evidence>
<dbReference type="InterPro" id="IPR015500">
    <property type="entry name" value="Peptidase_S8_subtilisin-rel"/>
</dbReference>
<keyword evidence="12" id="KW-1185">Reference proteome</keyword>
<organism evidence="11 12">
    <name type="scientific">Hathewaya histolytica</name>
    <name type="common">Clostridium histolyticum</name>
    <dbReference type="NCBI Taxonomy" id="1498"/>
    <lineage>
        <taxon>Bacteria</taxon>
        <taxon>Bacillati</taxon>
        <taxon>Bacillota</taxon>
        <taxon>Clostridia</taxon>
        <taxon>Eubacteriales</taxon>
        <taxon>Clostridiaceae</taxon>
        <taxon>Hathewaya</taxon>
    </lineage>
</organism>
<dbReference type="KEGG" id="hhw:NCTC503_02544"/>
<evidence type="ECO:0000256" key="7">
    <source>
        <dbReference type="RuleBase" id="RU003355"/>
    </source>
</evidence>
<feature type="active site" description="Charge relay system" evidence="6">
    <location>
        <position position="675"/>
    </location>
</feature>
<dbReference type="PROSITE" id="PS00138">
    <property type="entry name" value="SUBTILASE_SER"/>
    <property type="match status" value="1"/>
</dbReference>
<evidence type="ECO:0000256" key="1">
    <source>
        <dbReference type="ARBA" id="ARBA00011073"/>
    </source>
</evidence>
<feature type="transmembrane region" description="Helical" evidence="8">
    <location>
        <begin position="1065"/>
        <end position="1083"/>
    </location>
</feature>
<dbReference type="InterPro" id="IPR000209">
    <property type="entry name" value="Peptidase_S8/S53_dom"/>
</dbReference>
<evidence type="ECO:0000313" key="11">
    <source>
        <dbReference type="EMBL" id="VTQ95565.1"/>
    </source>
</evidence>
<dbReference type="PROSITE" id="PS51892">
    <property type="entry name" value="SUBTILASE"/>
    <property type="match status" value="2"/>
</dbReference>
<reference evidence="11 12" key="1">
    <citation type="submission" date="2019-05" db="EMBL/GenBank/DDBJ databases">
        <authorList>
            <consortium name="Pathogen Informatics"/>
        </authorList>
    </citation>
    <scope>NUCLEOTIDE SEQUENCE [LARGE SCALE GENOMIC DNA]</scope>
    <source>
        <strain evidence="11 12">NCTC503</strain>
    </source>
</reference>
<dbReference type="InterPro" id="IPR034045">
    <property type="entry name" value="Pep_S8_CspA-like"/>
</dbReference>
<accession>A0A4U9RTC9</accession>
<feature type="active site" description="Charge relay system" evidence="5 6">
    <location>
        <position position="487"/>
    </location>
</feature>
<dbReference type="SUPFAM" id="SSF52743">
    <property type="entry name" value="Subtilisin-like"/>
    <property type="match status" value="2"/>
</dbReference>
<dbReference type="EMBL" id="LR590481">
    <property type="protein sequence ID" value="VTQ95565.1"/>
    <property type="molecule type" value="Genomic_DNA"/>
</dbReference>
<feature type="active site" description="Charge relay system" evidence="6">
    <location>
        <position position="744"/>
    </location>
</feature>
<feature type="domain" description="Peptidase S8/S53" evidence="9">
    <location>
        <begin position="666"/>
        <end position="869"/>
    </location>
</feature>
<dbReference type="GO" id="GO:0004252">
    <property type="term" value="F:serine-type endopeptidase activity"/>
    <property type="evidence" value="ECO:0007669"/>
    <property type="project" value="UniProtKB-UniRule"/>
</dbReference>
<protein>
    <submittedName>
        <fullName evidence="11">Subtilisin like protease</fullName>
        <ecNumber evidence="11">3.4.21.96</ecNumber>
    </submittedName>
</protein>
<dbReference type="Pfam" id="PF18425">
    <property type="entry name" value="CspB_prodomain"/>
    <property type="match status" value="1"/>
</dbReference>
<dbReference type="InterPro" id="IPR036852">
    <property type="entry name" value="Peptidase_S8/S53_dom_sf"/>
</dbReference>
<dbReference type="InterPro" id="IPR023827">
    <property type="entry name" value="Peptidase_S8_Asp-AS"/>
</dbReference>
<dbReference type="PROSITE" id="PS00136">
    <property type="entry name" value="SUBTILASE_ASP"/>
    <property type="match status" value="1"/>
</dbReference>
<dbReference type="Gene3D" id="2.60.120.1290">
    <property type="match status" value="2"/>
</dbReference>
<feature type="domain" description="Peptidase S8/S53" evidence="9">
    <location>
        <begin position="1000"/>
        <end position="1119"/>
    </location>
</feature>
<dbReference type="InterPro" id="IPR041365">
    <property type="entry name" value="CspB_prodomain"/>
</dbReference>
<feature type="domain" description="Csp protease B prodomain" evidence="10">
    <location>
        <begin position="1"/>
        <end position="83"/>
    </location>
</feature>
<evidence type="ECO:0000256" key="8">
    <source>
        <dbReference type="SAM" id="Phobius"/>
    </source>
</evidence>
<feature type="domain" description="Peptidase S8/S53" evidence="9">
    <location>
        <begin position="109"/>
        <end position="281"/>
    </location>
</feature>
<feature type="active site" description="Charge relay system" evidence="6">
    <location>
        <position position="1064"/>
    </location>
</feature>
<dbReference type="CDD" id="cd07478">
    <property type="entry name" value="Peptidases_S8_CspA-like"/>
    <property type="match status" value="2"/>
</dbReference>
<dbReference type="Proteomes" id="UP000308489">
    <property type="component" value="Chromosome 1"/>
</dbReference>
<gene>
    <name evidence="11" type="primary">prtP_3</name>
    <name evidence="11" type="ORF">NCTC503_02544</name>
</gene>
<keyword evidence="8" id="KW-1133">Transmembrane helix</keyword>
<dbReference type="InterPro" id="IPR023828">
    <property type="entry name" value="Peptidase_S8_Ser-AS"/>
</dbReference>
<keyword evidence="8" id="KW-0812">Transmembrane</keyword>
<dbReference type="PANTHER" id="PTHR43806:SF11">
    <property type="entry name" value="CEREVISIN-RELATED"/>
    <property type="match status" value="1"/>
</dbReference>
<dbReference type="AlphaFoldDB" id="A0A4U9RTC9"/>
<keyword evidence="3 6" id="KW-0378">Hydrolase</keyword>
<evidence type="ECO:0000256" key="2">
    <source>
        <dbReference type="ARBA" id="ARBA00022670"/>
    </source>
</evidence>
<keyword evidence="4 6" id="KW-0720">Serine protease</keyword>
<feature type="domain" description="Peptidase S8/S53" evidence="9">
    <location>
        <begin position="420"/>
        <end position="526"/>
    </location>
</feature>
<dbReference type="Pfam" id="PF00082">
    <property type="entry name" value="Peptidase_S8"/>
    <property type="match status" value="4"/>
</dbReference>
<dbReference type="EC" id="3.4.21.96" evidence="11"/>
<evidence type="ECO:0000256" key="5">
    <source>
        <dbReference type="PIRSR" id="PIRSR615500-1"/>
    </source>
</evidence>
<dbReference type="InterPro" id="IPR022398">
    <property type="entry name" value="Peptidase_S8_His-AS"/>
</dbReference>
<dbReference type="Gene3D" id="3.30.70.2980">
    <property type="match status" value="1"/>
</dbReference>
<feature type="active site" description="Charge relay system" evidence="5 6">
    <location>
        <position position="175"/>
    </location>
</feature>
<dbReference type="PROSITE" id="PS00137">
    <property type="entry name" value="SUBTILASE_HIS"/>
    <property type="match status" value="1"/>
</dbReference>
<proteinExistence type="inferred from homology"/>